<name>A0ABP9PQI2_9PSEU</name>
<dbReference type="InterPro" id="IPR036052">
    <property type="entry name" value="TrpB-like_PALP_sf"/>
</dbReference>
<sequence length="322" mass="33420">MRLVSVDEVRAAAERIRGVAVRTPLLACPWAERPERTLWLKPENLQPIGAFKVRGAWNALAVLPESERAAGVVAFSSGNHAQAVAYAARAGGVPAVIVIDDTAPALKIAATKELGAEVVLAPPAERAAVARALAAERGATLIPPYDHPNVIAGQGTAGLEIAEDRPDVASVLVPISGGGLASGIAVAVKALCPKAAVFGVEPELAADTRDSFKAGELVRWPSEDRVRTSADGLRAEPSELTFAHLTALLDDVLTVSEAEIRSTVGELAARSRIVAEPSGAVAPAAYLHRTDVLPPGPCVAVVSGGNIDPALFVDILRERTHS</sequence>
<keyword evidence="3" id="KW-0456">Lyase</keyword>
<evidence type="ECO:0000256" key="2">
    <source>
        <dbReference type="ARBA" id="ARBA00022898"/>
    </source>
</evidence>
<dbReference type="SUPFAM" id="SSF53686">
    <property type="entry name" value="Tryptophan synthase beta subunit-like PLP-dependent enzymes"/>
    <property type="match status" value="1"/>
</dbReference>
<comment type="caution">
    <text evidence="5">The sequence shown here is derived from an EMBL/GenBank/DDBJ whole genome shotgun (WGS) entry which is preliminary data.</text>
</comment>
<evidence type="ECO:0000256" key="1">
    <source>
        <dbReference type="ARBA" id="ARBA00001933"/>
    </source>
</evidence>
<proteinExistence type="predicted"/>
<dbReference type="InterPro" id="IPR050147">
    <property type="entry name" value="Ser/Thr_Dehydratase"/>
</dbReference>
<dbReference type="CDD" id="cd01562">
    <property type="entry name" value="Thr-dehyd"/>
    <property type="match status" value="1"/>
</dbReference>
<protein>
    <submittedName>
        <fullName evidence="5">Threonine/serine dehydratase</fullName>
    </submittedName>
</protein>
<gene>
    <name evidence="5" type="ORF">GCM10023321_15390</name>
</gene>
<dbReference type="PANTHER" id="PTHR48078:SF6">
    <property type="entry name" value="L-THREONINE DEHYDRATASE CATABOLIC TDCB"/>
    <property type="match status" value="1"/>
</dbReference>
<evidence type="ECO:0000313" key="6">
    <source>
        <dbReference type="Proteomes" id="UP001428817"/>
    </source>
</evidence>
<accession>A0ABP9PQI2</accession>
<dbReference type="Pfam" id="PF00291">
    <property type="entry name" value="PALP"/>
    <property type="match status" value="1"/>
</dbReference>
<evidence type="ECO:0000313" key="5">
    <source>
        <dbReference type="EMBL" id="GAA5150300.1"/>
    </source>
</evidence>
<keyword evidence="2" id="KW-0663">Pyridoxal phosphate</keyword>
<keyword evidence="6" id="KW-1185">Reference proteome</keyword>
<organism evidence="5 6">
    <name type="scientific">Pseudonocardia eucalypti</name>
    <dbReference type="NCBI Taxonomy" id="648755"/>
    <lineage>
        <taxon>Bacteria</taxon>
        <taxon>Bacillati</taxon>
        <taxon>Actinomycetota</taxon>
        <taxon>Actinomycetes</taxon>
        <taxon>Pseudonocardiales</taxon>
        <taxon>Pseudonocardiaceae</taxon>
        <taxon>Pseudonocardia</taxon>
    </lineage>
</organism>
<reference evidence="6" key="1">
    <citation type="journal article" date="2019" name="Int. J. Syst. Evol. Microbiol.">
        <title>The Global Catalogue of Microorganisms (GCM) 10K type strain sequencing project: providing services to taxonomists for standard genome sequencing and annotation.</title>
        <authorList>
            <consortium name="The Broad Institute Genomics Platform"/>
            <consortium name="The Broad Institute Genome Sequencing Center for Infectious Disease"/>
            <person name="Wu L."/>
            <person name="Ma J."/>
        </authorList>
    </citation>
    <scope>NUCLEOTIDE SEQUENCE [LARGE SCALE GENOMIC DNA]</scope>
    <source>
        <strain evidence="6">JCM 18303</strain>
    </source>
</reference>
<dbReference type="RefSeq" id="WP_185064227.1">
    <property type="nucleotide sequence ID" value="NZ_BAABJP010000007.1"/>
</dbReference>
<evidence type="ECO:0000259" key="4">
    <source>
        <dbReference type="Pfam" id="PF00291"/>
    </source>
</evidence>
<dbReference type="PANTHER" id="PTHR48078">
    <property type="entry name" value="THREONINE DEHYDRATASE, MITOCHONDRIAL-RELATED"/>
    <property type="match status" value="1"/>
</dbReference>
<comment type="cofactor">
    <cofactor evidence="1">
        <name>pyridoxal 5'-phosphate</name>
        <dbReference type="ChEBI" id="CHEBI:597326"/>
    </cofactor>
</comment>
<dbReference type="Proteomes" id="UP001428817">
    <property type="component" value="Unassembled WGS sequence"/>
</dbReference>
<feature type="domain" description="Tryptophan synthase beta chain-like PALP" evidence="4">
    <location>
        <begin position="21"/>
        <end position="304"/>
    </location>
</feature>
<evidence type="ECO:0000256" key="3">
    <source>
        <dbReference type="ARBA" id="ARBA00023239"/>
    </source>
</evidence>
<dbReference type="InterPro" id="IPR001926">
    <property type="entry name" value="TrpB-like_PALP"/>
</dbReference>
<dbReference type="Gene3D" id="3.40.50.1100">
    <property type="match status" value="2"/>
</dbReference>
<dbReference type="EMBL" id="BAABJP010000007">
    <property type="protein sequence ID" value="GAA5150300.1"/>
    <property type="molecule type" value="Genomic_DNA"/>
</dbReference>